<dbReference type="GeneID" id="37042122"/>
<dbReference type="Proteomes" id="UP000245768">
    <property type="component" value="Unassembled WGS sequence"/>
</dbReference>
<feature type="region of interest" description="Disordered" evidence="1">
    <location>
        <begin position="475"/>
        <end position="533"/>
    </location>
</feature>
<keyword evidence="2" id="KW-1133">Transmembrane helix</keyword>
<keyword evidence="2" id="KW-0812">Transmembrane</keyword>
<dbReference type="InParanoid" id="A0A316YXT5"/>
<evidence type="ECO:0000256" key="2">
    <source>
        <dbReference type="SAM" id="Phobius"/>
    </source>
</evidence>
<dbReference type="EMBL" id="KZ819634">
    <property type="protein sequence ID" value="PWN92625.1"/>
    <property type="molecule type" value="Genomic_DNA"/>
</dbReference>
<accession>A0A316YXT5</accession>
<keyword evidence="4" id="KW-1185">Reference proteome</keyword>
<reference evidence="3" key="1">
    <citation type="journal article" date="2018" name="Mol. Biol. Evol.">
        <title>Broad Genomic Sampling Reveals a Smut Pathogenic Ancestry of the Fungal Clade Ustilaginomycotina.</title>
        <authorList>
            <person name="Kijpornyongpan T."/>
            <person name="Mondo S.J."/>
            <person name="Barry K."/>
            <person name="Sandor L."/>
            <person name="Lee J."/>
            <person name="Lipzen A."/>
            <person name="Pangilinan J."/>
            <person name="LaButti K."/>
            <person name="Hainaut M."/>
            <person name="Henrissat B."/>
            <person name="Grigoriev I.V."/>
            <person name="Spatafora J.W."/>
            <person name="Aime M.C."/>
        </authorList>
    </citation>
    <scope>NUCLEOTIDE SEQUENCE [LARGE SCALE GENOMIC DNA]</scope>
    <source>
        <strain evidence="3">MCA 4198</strain>
    </source>
</reference>
<feature type="compositionally biased region" description="Basic and acidic residues" evidence="1">
    <location>
        <begin position="515"/>
        <end position="533"/>
    </location>
</feature>
<name>A0A316YXT5_9BASI</name>
<protein>
    <submittedName>
        <fullName evidence="3">Uncharacterized protein</fullName>
    </submittedName>
</protein>
<feature type="transmembrane region" description="Helical" evidence="2">
    <location>
        <begin position="357"/>
        <end position="378"/>
    </location>
</feature>
<sequence length="533" mass="58394">MPGRASTYRRVPQEDDVPAISRAPHSAYALLDCSDGSWSPETLRGLLTDSGAWEPSADLDAVSHIEDELVKKRPPQFFLAIIFYASRSPGPYEQAEAVLRVALPPLHASQRCLYALADDTPCLRGGRLSTERSKAQDKYLGDLTGGWSSLAQGEPLGVVERTARGRVHVTTADASSVSKWNIRRKRCLAPPWKPLSESPSQVERPLDAADALPATSKFPWPSQSNRQTAVDAVAQFVQADTSTSRYLVCPESAFGWDLDLLQDLINDSLESQATGSSSSRLGSFLASFGPNSAFRSAQIQIESKQPAAAIRAIEGTWRRNLLGRSFKMYTDGFIVCAFIGGILWVCLMIGLFTIKALAINVLAVVLSLLPVALAFALFPMCEDRGTVHEGIGVTWALSRWSQTPFAADDEGLEPISKDDVLARLPGAVDARVQDKSWYVLYGNSEEDWWAQNAVIILNALRSGRRGALFLDEMPRGLGQQGHQGHEHRSQSQAVASSSREDPLGLPPMYSHNLHTRSDDRRDDKHQASDDDIV</sequence>
<evidence type="ECO:0000313" key="3">
    <source>
        <dbReference type="EMBL" id="PWN92625.1"/>
    </source>
</evidence>
<gene>
    <name evidence="3" type="ORF">FA10DRAFT_263396</name>
</gene>
<dbReference type="AlphaFoldDB" id="A0A316YXT5"/>
<evidence type="ECO:0000256" key="1">
    <source>
        <dbReference type="SAM" id="MobiDB-lite"/>
    </source>
</evidence>
<organism evidence="3 4">
    <name type="scientific">Acaromyces ingoldii</name>
    <dbReference type="NCBI Taxonomy" id="215250"/>
    <lineage>
        <taxon>Eukaryota</taxon>
        <taxon>Fungi</taxon>
        <taxon>Dikarya</taxon>
        <taxon>Basidiomycota</taxon>
        <taxon>Ustilaginomycotina</taxon>
        <taxon>Exobasidiomycetes</taxon>
        <taxon>Exobasidiales</taxon>
        <taxon>Cryptobasidiaceae</taxon>
        <taxon>Acaromyces</taxon>
    </lineage>
</organism>
<proteinExistence type="predicted"/>
<evidence type="ECO:0000313" key="4">
    <source>
        <dbReference type="Proteomes" id="UP000245768"/>
    </source>
</evidence>
<feature type="transmembrane region" description="Helical" evidence="2">
    <location>
        <begin position="328"/>
        <end position="351"/>
    </location>
</feature>
<dbReference type="RefSeq" id="XP_025379823.1">
    <property type="nucleotide sequence ID" value="XM_025520206.1"/>
</dbReference>
<keyword evidence="2" id="KW-0472">Membrane</keyword>